<evidence type="ECO:0000313" key="2">
    <source>
        <dbReference type="EMBL" id="RNA32893.1"/>
    </source>
</evidence>
<reference evidence="2 3" key="1">
    <citation type="journal article" date="2018" name="Sci. Rep.">
        <title>Genomic signatures of local adaptation to the degree of environmental predictability in rotifers.</title>
        <authorList>
            <person name="Franch-Gras L."/>
            <person name="Hahn C."/>
            <person name="Garcia-Roger E.M."/>
            <person name="Carmona M.J."/>
            <person name="Serra M."/>
            <person name="Gomez A."/>
        </authorList>
    </citation>
    <scope>NUCLEOTIDE SEQUENCE [LARGE SCALE GENOMIC DNA]</scope>
    <source>
        <strain evidence="2">HYR1</strain>
    </source>
</reference>
<gene>
    <name evidence="2" type="ORF">BpHYR1_024442</name>
</gene>
<protein>
    <recommendedName>
        <fullName evidence="1">Endonuclease/exonuclease/phosphatase domain-containing protein</fullName>
    </recommendedName>
</protein>
<evidence type="ECO:0000259" key="1">
    <source>
        <dbReference type="Pfam" id="PF03372"/>
    </source>
</evidence>
<organism evidence="2 3">
    <name type="scientific">Brachionus plicatilis</name>
    <name type="common">Marine rotifer</name>
    <name type="synonym">Brachionus muelleri</name>
    <dbReference type="NCBI Taxonomy" id="10195"/>
    <lineage>
        <taxon>Eukaryota</taxon>
        <taxon>Metazoa</taxon>
        <taxon>Spiralia</taxon>
        <taxon>Gnathifera</taxon>
        <taxon>Rotifera</taxon>
        <taxon>Eurotatoria</taxon>
        <taxon>Monogononta</taxon>
        <taxon>Pseudotrocha</taxon>
        <taxon>Ploima</taxon>
        <taxon>Brachionidae</taxon>
        <taxon>Brachionus</taxon>
    </lineage>
</organism>
<dbReference type="AlphaFoldDB" id="A0A3M7SAP9"/>
<feature type="domain" description="Endonuclease/exonuclease/phosphatase" evidence="1">
    <location>
        <begin position="11"/>
        <end position="192"/>
    </location>
</feature>
<sequence length="268" mass="31455">MEGQSHTLKIASINVGGIKNNIEYLNALTLTHNIVCIQETWAMNKSAIEQNLYCFIKTVYFKPARKFSKTGGTVRFCSYRVGFLDYGEISLINVYLPFFDGSLDNKFEFDQEMEIIQDLFDQRIGRKIYIMGDMNTDIAKTNHNTFSLLRFLKKNNLTLLDVKQTQTTDFTYRKIINNKCITSWIDHVITDQSMDDEITCRILESDLNLGDHQAISTTLEEVEKIEEVKPEHLKIDRPKIKYQNHHQRRMYQQELEKLLHKEPFYSMS</sequence>
<dbReference type="SUPFAM" id="SSF56219">
    <property type="entry name" value="DNase I-like"/>
    <property type="match status" value="1"/>
</dbReference>
<dbReference type="OrthoDB" id="10506390at2759"/>
<dbReference type="EMBL" id="REGN01001731">
    <property type="protein sequence ID" value="RNA32893.1"/>
    <property type="molecule type" value="Genomic_DNA"/>
</dbReference>
<dbReference type="InterPro" id="IPR036691">
    <property type="entry name" value="Endo/exonu/phosph_ase_sf"/>
</dbReference>
<dbReference type="InterPro" id="IPR005135">
    <property type="entry name" value="Endo/exonuclease/phosphatase"/>
</dbReference>
<dbReference type="Gene3D" id="3.60.10.10">
    <property type="entry name" value="Endonuclease/exonuclease/phosphatase"/>
    <property type="match status" value="1"/>
</dbReference>
<accession>A0A3M7SAP9</accession>
<keyword evidence="3" id="KW-1185">Reference proteome</keyword>
<dbReference type="Pfam" id="PF03372">
    <property type="entry name" value="Exo_endo_phos"/>
    <property type="match status" value="1"/>
</dbReference>
<evidence type="ECO:0000313" key="3">
    <source>
        <dbReference type="Proteomes" id="UP000276133"/>
    </source>
</evidence>
<name>A0A3M7SAP9_BRAPC</name>
<dbReference type="GO" id="GO:0003824">
    <property type="term" value="F:catalytic activity"/>
    <property type="evidence" value="ECO:0007669"/>
    <property type="project" value="InterPro"/>
</dbReference>
<comment type="caution">
    <text evidence="2">The sequence shown here is derived from an EMBL/GenBank/DDBJ whole genome shotgun (WGS) entry which is preliminary data.</text>
</comment>
<dbReference type="Proteomes" id="UP000276133">
    <property type="component" value="Unassembled WGS sequence"/>
</dbReference>
<proteinExistence type="predicted"/>